<dbReference type="PANTHER" id="PTHR44196">
    <property type="entry name" value="DEHYDROGENASE/REDUCTASE SDR FAMILY MEMBER 7B"/>
    <property type="match status" value="1"/>
</dbReference>
<comment type="similarity">
    <text evidence="1 3">Belongs to the short-chain dehydrogenases/reductases (SDR) family.</text>
</comment>
<proteinExistence type="inferred from homology"/>
<dbReference type="PRINTS" id="PR00080">
    <property type="entry name" value="SDRFAMILY"/>
</dbReference>
<keyword evidence="2" id="KW-0560">Oxidoreductase</keyword>
<dbReference type="Pfam" id="PF00106">
    <property type="entry name" value="adh_short"/>
    <property type="match status" value="1"/>
</dbReference>
<evidence type="ECO:0000256" key="2">
    <source>
        <dbReference type="ARBA" id="ARBA00023002"/>
    </source>
</evidence>
<dbReference type="InterPro" id="IPR020904">
    <property type="entry name" value="Sc_DH/Rdtase_CS"/>
</dbReference>
<dbReference type="SUPFAM" id="SSF51735">
    <property type="entry name" value="NAD(P)-binding Rossmann-fold domains"/>
    <property type="match status" value="1"/>
</dbReference>
<dbReference type="InterPro" id="IPR002347">
    <property type="entry name" value="SDR_fam"/>
</dbReference>
<keyword evidence="5" id="KW-1185">Reference proteome</keyword>
<accession>A0ABV3TGC2</accession>
<sequence length="260" mass="28286">MSDATTAAAAGRVAMITGASAGIGRALAVKLAQDGWRVAVCARREPALQAIADDNPDVAERIHPFPLDVTDPAESEAVFMAVEDDLGEVDTLILNAGDYDPMTLDEFDPALFRRLAEVNYLGAVNGIGAALGPMRQRGRGQILVTASLSAYRGLPQAAPYGASKAAVLNMAESLRPALVGTGVSLRVINPGFVKTRLTEKNRFHMPQLITPEAAADYIHREIDDAGFEIFFPKRFAWTLKLLRLLPYRWYFALTRRMVQS</sequence>
<dbReference type="EMBL" id="JBAKFM010000004">
    <property type="protein sequence ID" value="MEX0469700.1"/>
    <property type="molecule type" value="Genomic_DNA"/>
</dbReference>
<dbReference type="Gene3D" id="3.40.50.720">
    <property type="entry name" value="NAD(P)-binding Rossmann-like Domain"/>
    <property type="match status" value="1"/>
</dbReference>
<name>A0ABV3TGC2_9GAMM</name>
<comment type="caution">
    <text evidence="4">The sequence shown here is derived from an EMBL/GenBank/DDBJ whole genome shotgun (WGS) entry which is preliminary data.</text>
</comment>
<dbReference type="PROSITE" id="PS00061">
    <property type="entry name" value="ADH_SHORT"/>
    <property type="match status" value="1"/>
</dbReference>
<dbReference type="PANTHER" id="PTHR44196:SF1">
    <property type="entry name" value="DEHYDROGENASE_REDUCTASE SDR FAMILY MEMBER 7B"/>
    <property type="match status" value="1"/>
</dbReference>
<evidence type="ECO:0000313" key="5">
    <source>
        <dbReference type="Proteomes" id="UP001556709"/>
    </source>
</evidence>
<gene>
    <name evidence="4" type="ORF">V6X73_08175</name>
</gene>
<dbReference type="InterPro" id="IPR036291">
    <property type="entry name" value="NAD(P)-bd_dom_sf"/>
</dbReference>
<organism evidence="4 5">
    <name type="scientific">Spiribacter pallidus</name>
    <dbReference type="NCBI Taxonomy" id="1987936"/>
    <lineage>
        <taxon>Bacteria</taxon>
        <taxon>Pseudomonadati</taxon>
        <taxon>Pseudomonadota</taxon>
        <taxon>Gammaproteobacteria</taxon>
        <taxon>Chromatiales</taxon>
        <taxon>Ectothiorhodospiraceae</taxon>
        <taxon>Spiribacter</taxon>
    </lineage>
</organism>
<protein>
    <submittedName>
        <fullName evidence="4">SDR family NAD(P)-dependent oxidoreductase</fullName>
    </submittedName>
</protein>
<evidence type="ECO:0000313" key="4">
    <source>
        <dbReference type="EMBL" id="MEX0469700.1"/>
    </source>
</evidence>
<dbReference type="Proteomes" id="UP001556709">
    <property type="component" value="Unassembled WGS sequence"/>
</dbReference>
<evidence type="ECO:0000256" key="3">
    <source>
        <dbReference type="RuleBase" id="RU000363"/>
    </source>
</evidence>
<dbReference type="PRINTS" id="PR00081">
    <property type="entry name" value="GDHRDH"/>
</dbReference>
<dbReference type="RefSeq" id="WP_367959404.1">
    <property type="nucleotide sequence ID" value="NZ_JBAKFK010000004.1"/>
</dbReference>
<reference evidence="4 5" key="1">
    <citation type="submission" date="2024-02" db="EMBL/GenBank/DDBJ databases">
        <title>New especies of Spiribacter isolated from saline water.</title>
        <authorList>
            <person name="Leon M.J."/>
            <person name="De La Haba R."/>
            <person name="Sanchez-Porro C."/>
            <person name="Ventosa A."/>
        </authorList>
    </citation>
    <scope>NUCLEOTIDE SEQUENCE [LARGE SCALE GENOMIC DNA]</scope>
    <source>
        <strain evidence="5">ag22IC6-390</strain>
    </source>
</reference>
<evidence type="ECO:0000256" key="1">
    <source>
        <dbReference type="ARBA" id="ARBA00006484"/>
    </source>
</evidence>